<evidence type="ECO:0000313" key="3">
    <source>
        <dbReference type="EMBL" id="GJE27500.1"/>
    </source>
</evidence>
<dbReference type="RefSeq" id="WP_238311355.1">
    <property type="nucleotide sequence ID" value="NZ_BPQV01000006.1"/>
</dbReference>
<feature type="region of interest" description="Disordered" evidence="1">
    <location>
        <begin position="424"/>
        <end position="453"/>
    </location>
</feature>
<organism evidence="3 4">
    <name type="scientific">Methylobacterium organophilum</name>
    <dbReference type="NCBI Taxonomy" id="410"/>
    <lineage>
        <taxon>Bacteria</taxon>
        <taxon>Pseudomonadati</taxon>
        <taxon>Pseudomonadota</taxon>
        <taxon>Alphaproteobacteria</taxon>
        <taxon>Hyphomicrobiales</taxon>
        <taxon>Methylobacteriaceae</taxon>
        <taxon>Methylobacterium</taxon>
    </lineage>
</organism>
<dbReference type="InterPro" id="IPR036259">
    <property type="entry name" value="MFS_trans_sf"/>
</dbReference>
<feature type="transmembrane region" description="Helical" evidence="2">
    <location>
        <begin position="180"/>
        <end position="201"/>
    </location>
</feature>
<name>A0ABQ4T9F2_METOR</name>
<evidence type="ECO:0000313" key="4">
    <source>
        <dbReference type="Proteomes" id="UP001055156"/>
    </source>
</evidence>
<dbReference type="Proteomes" id="UP001055156">
    <property type="component" value="Unassembled WGS sequence"/>
</dbReference>
<feature type="transmembrane region" description="Helical" evidence="2">
    <location>
        <begin position="235"/>
        <end position="255"/>
    </location>
</feature>
<keyword evidence="4" id="KW-1185">Reference proteome</keyword>
<feature type="transmembrane region" description="Helical" evidence="2">
    <location>
        <begin position="20"/>
        <end position="38"/>
    </location>
</feature>
<feature type="transmembrane region" description="Helical" evidence="2">
    <location>
        <begin position="307"/>
        <end position="333"/>
    </location>
</feature>
<feature type="compositionally biased region" description="Basic and acidic residues" evidence="1">
    <location>
        <begin position="441"/>
        <end position="453"/>
    </location>
</feature>
<dbReference type="PANTHER" id="PTHR43596:SF1">
    <property type="entry name" value="ADP,ATP CARRIER PROTEIN"/>
    <property type="match status" value="1"/>
</dbReference>
<feature type="transmembrane region" description="Helical" evidence="2">
    <location>
        <begin position="89"/>
        <end position="108"/>
    </location>
</feature>
<accession>A0ABQ4T9F2</accession>
<comment type="caution">
    <text evidence="3">The sequence shown here is derived from an EMBL/GenBank/DDBJ whole genome shotgun (WGS) entry which is preliminary data.</text>
</comment>
<dbReference type="Gene3D" id="1.20.1250.20">
    <property type="entry name" value="MFS general substrate transporter like domains"/>
    <property type="match status" value="1"/>
</dbReference>
<reference evidence="3" key="2">
    <citation type="submission" date="2021-08" db="EMBL/GenBank/DDBJ databases">
        <authorList>
            <person name="Tani A."/>
            <person name="Ola A."/>
            <person name="Ogura Y."/>
            <person name="Katsura K."/>
            <person name="Hayashi T."/>
        </authorList>
    </citation>
    <scope>NUCLEOTIDE SEQUENCE</scope>
    <source>
        <strain evidence="3">NBRC 15689</strain>
    </source>
</reference>
<dbReference type="PANTHER" id="PTHR43596">
    <property type="entry name" value="ADP,ATP CARRIER PROTEIN"/>
    <property type="match status" value="1"/>
</dbReference>
<gene>
    <name evidence="3" type="ORF">LKMONMHP_2359</name>
</gene>
<feature type="transmembrane region" description="Helical" evidence="2">
    <location>
        <begin position="120"/>
        <end position="139"/>
    </location>
</feature>
<proteinExistence type="predicted"/>
<feature type="transmembrane region" description="Helical" evidence="2">
    <location>
        <begin position="58"/>
        <end position="77"/>
    </location>
</feature>
<feature type="transmembrane region" description="Helical" evidence="2">
    <location>
        <begin position="385"/>
        <end position="410"/>
    </location>
</feature>
<dbReference type="SUPFAM" id="SSF103473">
    <property type="entry name" value="MFS general substrate transporter"/>
    <property type="match status" value="1"/>
</dbReference>
<reference evidence="3" key="1">
    <citation type="journal article" date="2021" name="Front. Microbiol.">
        <title>Comprehensive Comparative Genomics and Phenotyping of Methylobacterium Species.</title>
        <authorList>
            <person name="Alessa O."/>
            <person name="Ogura Y."/>
            <person name="Fujitani Y."/>
            <person name="Takami H."/>
            <person name="Hayashi T."/>
            <person name="Sahin N."/>
            <person name="Tani A."/>
        </authorList>
    </citation>
    <scope>NUCLEOTIDE SEQUENCE</scope>
    <source>
        <strain evidence="3">NBRC 15689</strain>
    </source>
</reference>
<dbReference type="EMBL" id="BPQV01000006">
    <property type="protein sequence ID" value="GJE27500.1"/>
    <property type="molecule type" value="Genomic_DNA"/>
</dbReference>
<keyword evidence="2" id="KW-0472">Membrane</keyword>
<protein>
    <recommendedName>
        <fullName evidence="5">MFS transporter</fullName>
    </recommendedName>
</protein>
<keyword evidence="2" id="KW-0812">Transmembrane</keyword>
<sequence length="453" mass="48750">MSAAPAPLLRRLVDIRPGEGRALAWSWAYIFALLAAYYVLRPIRDQMGVAGGLENLPWLFLATLLSMLALNLPFGWLVKHLPRARFVPLTYRFFALNILGFALAVSQVRGEAEIWVGRVFFVWLSVFNLFVVSIFWATVVDTFSTEQGKRLFGFIAAGATLGAITGSAFTAVLARDVPTAWLLVAAALLLEAAVFAMRGLARLSDALRAVPASEQARAIGGSPFAGITRTVRSPYLLNIALFLLLFSITSTVLYFEQAGIAKRSFPDRAAQTAFFASVDLAVNLLTLGVQLFLTGRITQAIGVGPTLALLPAASIAGFAALAYAPTITVIVAFQVLRRAGNFAISRPIREVLFTVVPREDRYKAKSFIDTVVYRTGDQIGAWSTWAIGALGLTGSAAALLAVPLSAAWLVNSLWLGRAQERRAEARAAQDEGSQPAGEPVPEGRARVAEPGRA</sequence>
<evidence type="ECO:0008006" key="5">
    <source>
        <dbReference type="Google" id="ProtNLM"/>
    </source>
</evidence>
<feature type="transmembrane region" description="Helical" evidence="2">
    <location>
        <begin position="275"/>
        <end position="295"/>
    </location>
</feature>
<evidence type="ECO:0000256" key="1">
    <source>
        <dbReference type="SAM" id="MobiDB-lite"/>
    </source>
</evidence>
<evidence type="ECO:0000256" key="2">
    <source>
        <dbReference type="SAM" id="Phobius"/>
    </source>
</evidence>
<keyword evidence="2" id="KW-1133">Transmembrane helix</keyword>
<feature type="transmembrane region" description="Helical" evidence="2">
    <location>
        <begin position="151"/>
        <end position="174"/>
    </location>
</feature>